<evidence type="ECO:0000256" key="3">
    <source>
        <dbReference type="ARBA" id="ARBA00022553"/>
    </source>
</evidence>
<evidence type="ECO:0000256" key="7">
    <source>
        <dbReference type="ARBA" id="ARBA00023163"/>
    </source>
</evidence>
<evidence type="ECO:0000256" key="10">
    <source>
        <dbReference type="SAM" id="Coils"/>
    </source>
</evidence>
<dbReference type="Gene3D" id="1.10.10.10">
    <property type="entry name" value="Winged helix-like DNA-binding domain superfamily/Winged helix DNA-binding domain"/>
    <property type="match status" value="1"/>
</dbReference>
<dbReference type="OMA" id="IWSMGFD"/>
<dbReference type="PANTHER" id="PTHR10015">
    <property type="entry name" value="HEAT SHOCK TRANSCRIPTION FACTOR"/>
    <property type="match status" value="1"/>
</dbReference>
<dbReference type="OrthoDB" id="60033at2759"/>
<feature type="region of interest" description="Disordered" evidence="11">
    <location>
        <begin position="70"/>
        <end position="101"/>
    </location>
</feature>
<feature type="region of interest" description="Disordered" evidence="11">
    <location>
        <begin position="551"/>
        <end position="586"/>
    </location>
</feature>
<proteinExistence type="inferred from homology"/>
<dbReference type="AlphaFoldDB" id="A0A834ZIE1"/>
<dbReference type="Pfam" id="PF00447">
    <property type="entry name" value="HSF_DNA-bind"/>
    <property type="match status" value="1"/>
</dbReference>
<comment type="subunit">
    <text evidence="2">Homotrimer.</text>
</comment>
<evidence type="ECO:0000256" key="5">
    <source>
        <dbReference type="ARBA" id="ARBA00023016"/>
    </source>
</evidence>
<keyword evidence="4" id="KW-0805">Transcription regulation</keyword>
<dbReference type="GO" id="GO:0005634">
    <property type="term" value="C:nucleus"/>
    <property type="evidence" value="ECO:0007669"/>
    <property type="project" value="UniProtKB-SubCell"/>
</dbReference>
<accession>A0A834ZIE1</accession>
<feature type="coiled-coil region" evidence="10">
    <location>
        <begin position="262"/>
        <end position="296"/>
    </location>
</feature>
<feature type="compositionally biased region" description="Low complexity" evidence="11">
    <location>
        <begin position="70"/>
        <end position="87"/>
    </location>
</feature>
<dbReference type="EMBL" id="JABCRI010000007">
    <property type="protein sequence ID" value="KAF8403222.1"/>
    <property type="molecule type" value="Genomic_DNA"/>
</dbReference>
<comment type="similarity">
    <text evidence="9">Belongs to the HSF family.</text>
</comment>
<dbReference type="SUPFAM" id="SSF46785">
    <property type="entry name" value="Winged helix' DNA-binding domain"/>
    <property type="match status" value="1"/>
</dbReference>
<keyword evidence="6" id="KW-0238">DNA-binding</keyword>
<dbReference type="InterPro" id="IPR036388">
    <property type="entry name" value="WH-like_DNA-bd_sf"/>
</dbReference>
<evidence type="ECO:0000259" key="12">
    <source>
        <dbReference type="SMART" id="SM00415"/>
    </source>
</evidence>
<organism evidence="13 14">
    <name type="scientific">Tetracentron sinense</name>
    <name type="common">Spur-leaf</name>
    <dbReference type="NCBI Taxonomy" id="13715"/>
    <lineage>
        <taxon>Eukaryota</taxon>
        <taxon>Viridiplantae</taxon>
        <taxon>Streptophyta</taxon>
        <taxon>Embryophyta</taxon>
        <taxon>Tracheophyta</taxon>
        <taxon>Spermatophyta</taxon>
        <taxon>Magnoliopsida</taxon>
        <taxon>Trochodendrales</taxon>
        <taxon>Trochodendraceae</taxon>
        <taxon>Tetracentron</taxon>
    </lineage>
</organism>
<dbReference type="InterPro" id="IPR000232">
    <property type="entry name" value="HSF_DNA-bd"/>
</dbReference>
<dbReference type="FunFam" id="1.10.10.10:FF:000037">
    <property type="entry name" value="Heat stress transcription factor B-4"/>
    <property type="match status" value="1"/>
</dbReference>
<dbReference type="GO" id="GO:0006357">
    <property type="term" value="P:regulation of transcription by RNA polymerase II"/>
    <property type="evidence" value="ECO:0007669"/>
    <property type="project" value="TreeGrafter"/>
</dbReference>
<keyword evidence="14" id="KW-1185">Reference proteome</keyword>
<comment type="caution">
    <text evidence="13">The sequence shown here is derived from an EMBL/GenBank/DDBJ whole genome shotgun (WGS) entry which is preliminary data.</text>
</comment>
<evidence type="ECO:0000256" key="2">
    <source>
        <dbReference type="ARBA" id="ARBA00011233"/>
    </source>
</evidence>
<evidence type="ECO:0000256" key="6">
    <source>
        <dbReference type="ARBA" id="ARBA00023125"/>
    </source>
</evidence>
<dbReference type="PANTHER" id="PTHR10015:SF337">
    <property type="entry name" value="HEAT STRESS TRANSCRIPTION FACTOR A-3"/>
    <property type="match status" value="1"/>
</dbReference>
<sequence>MEFKPIQTSSAPFHSATTSSPESLAVQSSSPLMEFQPFSTGSLLIESKGSSFGDSSGLACSASQFQAFSGTNPSSSSESNKGRSSSGDNVTGGEGAGIPQPLECLQGNMVPPFLSKTFDLVDDPSLDPVISWGVSGESFVVWDPVEFAKVVLPGNFKHNNFSSFVRQLNTYVGTPFPNLFEIIAHILVSPSEMLTCSGNYTSDLPSKQYPYLHLILLQGFRKVNTDRWEFAKENFLRGKRHLLKNIHRRKSPQSQQIGSYIGSSVETRKSELEDEVEKLRRNNNLLMQEVVKLKQEHRGAVHQVEAMNLRLQAAEQRQKQMVSFLAKVFQNPVFLARLQHNKEQREIGSPRVKRKFVQKHQLYQSQANSSMEGQIVKYEHDLSNLTPCSIMQDIEPVVSKQLPDYVLQDMMEKLGLDMATIQVPIENVASGELMQEPVTTSHQLEMGKFGCEDALLKGKNVEILQPEVSDEYFGSFPEDLAIEKSFPELMSPGIESIIKSEDILSMGFDASASVSSSSHEVWGNLINYDGQELGVTGWLSDLWDLGSQQAVRGSEMDKLPGDESPLEDLESQAGQLKEDLSKKTNP</sequence>
<feature type="region of interest" description="Disordered" evidence="11">
    <location>
        <begin position="1"/>
        <end position="29"/>
    </location>
</feature>
<evidence type="ECO:0000313" key="14">
    <source>
        <dbReference type="Proteomes" id="UP000655225"/>
    </source>
</evidence>
<evidence type="ECO:0000256" key="8">
    <source>
        <dbReference type="ARBA" id="ARBA00023242"/>
    </source>
</evidence>
<keyword evidence="5" id="KW-0346">Stress response</keyword>
<reference evidence="13 14" key="1">
    <citation type="submission" date="2020-04" db="EMBL/GenBank/DDBJ databases">
        <title>Plant Genome Project.</title>
        <authorList>
            <person name="Zhang R.-G."/>
        </authorList>
    </citation>
    <scope>NUCLEOTIDE SEQUENCE [LARGE SCALE GENOMIC DNA]</scope>
    <source>
        <strain evidence="13">YNK0</strain>
        <tissue evidence="13">Leaf</tissue>
    </source>
</reference>
<dbReference type="GO" id="GO:0003700">
    <property type="term" value="F:DNA-binding transcription factor activity"/>
    <property type="evidence" value="ECO:0007669"/>
    <property type="project" value="InterPro"/>
</dbReference>
<evidence type="ECO:0000256" key="9">
    <source>
        <dbReference type="RuleBase" id="RU004020"/>
    </source>
</evidence>
<protein>
    <recommendedName>
        <fullName evidence="12">HSF-type DNA-binding domain-containing protein</fullName>
    </recommendedName>
</protein>
<comment type="subcellular location">
    <subcellularLocation>
        <location evidence="1">Nucleus</location>
    </subcellularLocation>
</comment>
<dbReference type="SMART" id="SM00415">
    <property type="entry name" value="HSF"/>
    <property type="match status" value="1"/>
</dbReference>
<dbReference type="Proteomes" id="UP000655225">
    <property type="component" value="Unassembled WGS sequence"/>
</dbReference>
<dbReference type="InterPro" id="IPR036390">
    <property type="entry name" value="WH_DNA-bd_sf"/>
</dbReference>
<feature type="compositionally biased region" description="Basic and acidic residues" evidence="11">
    <location>
        <begin position="576"/>
        <end position="586"/>
    </location>
</feature>
<evidence type="ECO:0000313" key="13">
    <source>
        <dbReference type="EMBL" id="KAF8403222.1"/>
    </source>
</evidence>
<dbReference type="GO" id="GO:0000978">
    <property type="term" value="F:RNA polymerase II cis-regulatory region sequence-specific DNA binding"/>
    <property type="evidence" value="ECO:0007669"/>
    <property type="project" value="TreeGrafter"/>
</dbReference>
<feature type="domain" description="HSF-type DNA-binding" evidence="12">
    <location>
        <begin position="109"/>
        <end position="249"/>
    </location>
</feature>
<evidence type="ECO:0000256" key="11">
    <source>
        <dbReference type="SAM" id="MobiDB-lite"/>
    </source>
</evidence>
<evidence type="ECO:0000256" key="4">
    <source>
        <dbReference type="ARBA" id="ARBA00023015"/>
    </source>
</evidence>
<keyword evidence="10" id="KW-0175">Coiled coil</keyword>
<evidence type="ECO:0000256" key="1">
    <source>
        <dbReference type="ARBA" id="ARBA00004123"/>
    </source>
</evidence>
<keyword evidence="7" id="KW-0804">Transcription</keyword>
<gene>
    <name evidence="13" type="ORF">HHK36_011321</name>
</gene>
<keyword evidence="8" id="KW-0539">Nucleus</keyword>
<name>A0A834ZIE1_TETSI</name>
<dbReference type="GO" id="GO:0034605">
    <property type="term" value="P:cellular response to heat"/>
    <property type="evidence" value="ECO:0007669"/>
    <property type="project" value="TreeGrafter"/>
</dbReference>
<dbReference type="PRINTS" id="PR00056">
    <property type="entry name" value="HSFDOMAIN"/>
</dbReference>
<keyword evidence="3" id="KW-0597">Phosphoprotein</keyword>